<dbReference type="EMBL" id="AP023354">
    <property type="protein sequence ID" value="BCJ32426.1"/>
    <property type="molecule type" value="Genomic_DNA"/>
</dbReference>
<gene>
    <name evidence="2" type="ORF">Asera_65340</name>
</gene>
<dbReference type="RefSeq" id="WP_157034680.1">
    <property type="nucleotide sequence ID" value="NZ_AP023354.1"/>
</dbReference>
<dbReference type="AlphaFoldDB" id="A0A810LDX9"/>
<evidence type="ECO:0000256" key="1">
    <source>
        <dbReference type="SAM" id="MobiDB-lite"/>
    </source>
</evidence>
<evidence type="ECO:0000313" key="3">
    <source>
        <dbReference type="Proteomes" id="UP000680750"/>
    </source>
</evidence>
<name>A0A810LDX9_9ACTN</name>
<feature type="compositionally biased region" description="Low complexity" evidence="1">
    <location>
        <begin position="242"/>
        <end position="256"/>
    </location>
</feature>
<sequence>MADRVVAKVPEIIDYAKSISSFGSGTQHGKDSLMSSSINGTQALQQMSELATTGMLGGPEVFAEAYQVGGYLAVNTKSFQQFIQACGKGIQCTAMAAQAIATILHYTDADSAGKFDATDVADAMAYAMGDPNAERPDGIPKQVLGTKTQLDQDIENFNQGGNQFDAIAFPNDPNATTTHYPGEFTTTTTYSDGSYRVVESYTVPGPNGSSTVHQTTRFYGSDGKEIKNTAQTEDTEYGNGYRTTTRSEGNTTSTTTIHDDGAVDLTTTTKDGQGHEVVNRQHEDAPTGQDEPEKGPIEGWYDETHVDGSGSLGGAYGGY</sequence>
<feature type="compositionally biased region" description="Basic and acidic residues" evidence="1">
    <location>
        <begin position="272"/>
        <end position="306"/>
    </location>
</feature>
<keyword evidence="3" id="KW-1185">Reference proteome</keyword>
<evidence type="ECO:0000313" key="2">
    <source>
        <dbReference type="EMBL" id="BCJ32426.1"/>
    </source>
</evidence>
<protein>
    <submittedName>
        <fullName evidence="2">Uncharacterized protein</fullName>
    </submittedName>
</protein>
<reference evidence="2" key="1">
    <citation type="submission" date="2020-08" db="EMBL/GenBank/DDBJ databases">
        <title>Whole genome shotgun sequence of Actinocatenispora sera NBRC 101916.</title>
        <authorList>
            <person name="Komaki H."/>
            <person name="Tamura T."/>
        </authorList>
    </citation>
    <scope>NUCLEOTIDE SEQUENCE</scope>
    <source>
        <strain evidence="2">NBRC 101916</strain>
    </source>
</reference>
<dbReference type="KEGG" id="aser:Asera_65340"/>
<proteinExistence type="predicted"/>
<accession>A0A810LDX9</accession>
<dbReference type="OrthoDB" id="3287532at2"/>
<dbReference type="Proteomes" id="UP000680750">
    <property type="component" value="Chromosome"/>
</dbReference>
<feature type="compositionally biased region" description="Gly residues" evidence="1">
    <location>
        <begin position="310"/>
        <end position="319"/>
    </location>
</feature>
<organism evidence="2 3">
    <name type="scientific">Actinocatenispora sera</name>
    <dbReference type="NCBI Taxonomy" id="390989"/>
    <lineage>
        <taxon>Bacteria</taxon>
        <taxon>Bacillati</taxon>
        <taxon>Actinomycetota</taxon>
        <taxon>Actinomycetes</taxon>
        <taxon>Micromonosporales</taxon>
        <taxon>Micromonosporaceae</taxon>
        <taxon>Actinocatenispora</taxon>
    </lineage>
</organism>
<feature type="region of interest" description="Disordered" evidence="1">
    <location>
        <begin position="235"/>
        <end position="319"/>
    </location>
</feature>